<dbReference type="GO" id="GO:0016787">
    <property type="term" value="F:hydrolase activity"/>
    <property type="evidence" value="ECO:0007669"/>
    <property type="project" value="UniProtKB-KW"/>
</dbReference>
<dbReference type="PANTHER" id="PTHR46072:SF4">
    <property type="entry name" value="AMIDASE C550.07-RELATED"/>
    <property type="match status" value="1"/>
</dbReference>
<sequence>MSSGKLVVVQTKPIPKGTPEFQARVDAILAEFAAKVPDELILPTSITSNPPKNVTGIPRECGILTEEELDITENYDAVALAEAIASKKFTAVAVAKAFSKRAIIAHQLTCCLVDWFMDEAIETAKALDEHLEKTGKTVGPLHGVPFSIKEHMPLAGHYSSVGYLETRVKDDHDAQMMAILRKAGAVFYCKTNQPQGIMHLEGVSIYGRVLNPYNIGLSAGGSTSGEAALLAMRGSILGVGTDIGGSIRGPAGFCGIYGFKATSYTLPCKDFLPNGFAAELNVLCSTGPMCLTLRDMDLFMKVVQAAKPYLEDPRLVPIPWTGLTGPKSPAPLKIGIMTSDGVNIPQPPVLRALAWAKSQLSKSPELFNLKPYHPYQTATAMQNIRKAYWPDGGKGTRDTLAAAGEPMFSLTEWILKDAGTEPLTPDQILDLRVARDRFRVKFAEDWNKQDVDIVICPVFVGPACEHDTALYWNYTALFNYVDYPGAVVPTPFKALKKGEEDYPAEFATPISAEDEHIRRLWAEGDFEDAPVTLQVVARKYHDNDLFAALDTLKEALQLK</sequence>
<evidence type="ECO:0000256" key="2">
    <source>
        <dbReference type="ARBA" id="ARBA00022801"/>
    </source>
</evidence>
<dbReference type="Gene3D" id="3.90.1300.10">
    <property type="entry name" value="Amidase signature (AS) domain"/>
    <property type="match status" value="1"/>
</dbReference>
<dbReference type="AlphaFoldDB" id="A0AAN6Y1X6"/>
<reference evidence="6" key="2">
    <citation type="submission" date="2023-05" db="EMBL/GenBank/DDBJ databases">
        <authorList>
            <consortium name="Lawrence Berkeley National Laboratory"/>
            <person name="Steindorff A."/>
            <person name="Hensen N."/>
            <person name="Bonometti L."/>
            <person name="Westerberg I."/>
            <person name="Brannstrom I.O."/>
            <person name="Guillou S."/>
            <person name="Cros-Aarteil S."/>
            <person name="Calhoun S."/>
            <person name="Haridas S."/>
            <person name="Kuo A."/>
            <person name="Mondo S."/>
            <person name="Pangilinan J."/>
            <person name="Riley R."/>
            <person name="Labutti K."/>
            <person name="Andreopoulos B."/>
            <person name="Lipzen A."/>
            <person name="Chen C."/>
            <person name="Yanf M."/>
            <person name="Daum C."/>
            <person name="Ng V."/>
            <person name="Clum A."/>
            <person name="Ohm R."/>
            <person name="Martin F."/>
            <person name="Silar P."/>
            <person name="Natvig D."/>
            <person name="Lalanne C."/>
            <person name="Gautier V."/>
            <person name="Ament-Velasquez S.L."/>
            <person name="Kruys A."/>
            <person name="Hutchinson M.I."/>
            <person name="Powell A.J."/>
            <person name="Barry K."/>
            <person name="Miller A.N."/>
            <person name="Grigoriev I.V."/>
            <person name="Debuchy R."/>
            <person name="Gladieux P."/>
            <person name="Thoren M.H."/>
            <person name="Johannesson H."/>
        </authorList>
    </citation>
    <scope>NUCLEOTIDE SEQUENCE</scope>
    <source>
        <strain evidence="6">PSN293</strain>
    </source>
</reference>
<keyword evidence="7" id="KW-1185">Reference proteome</keyword>
<accession>A0AAN6Y1X6</accession>
<protein>
    <submittedName>
        <fullName evidence="6">Amidase</fullName>
    </submittedName>
</protein>
<evidence type="ECO:0000313" key="6">
    <source>
        <dbReference type="EMBL" id="KAK4210718.1"/>
    </source>
</evidence>
<dbReference type="SUPFAM" id="SSF75304">
    <property type="entry name" value="Amidase signature (AS) enzymes"/>
    <property type="match status" value="1"/>
</dbReference>
<feature type="active site" description="Acyl-ester intermediate" evidence="3">
    <location>
        <position position="246"/>
    </location>
</feature>
<comment type="similarity">
    <text evidence="1">Belongs to the amidase family.</text>
</comment>
<dbReference type="PIRSF" id="PIRSF001221">
    <property type="entry name" value="Amidase_fungi"/>
    <property type="match status" value="1"/>
</dbReference>
<dbReference type="PANTHER" id="PTHR46072">
    <property type="entry name" value="AMIDASE-RELATED-RELATED"/>
    <property type="match status" value="1"/>
</dbReference>
<gene>
    <name evidence="6" type="ORF">QBC37DRAFT_376728</name>
</gene>
<feature type="binding site" evidence="4">
    <location>
        <position position="222"/>
    </location>
    <ligand>
        <name>substrate</name>
    </ligand>
</feature>
<evidence type="ECO:0000259" key="5">
    <source>
        <dbReference type="Pfam" id="PF01425"/>
    </source>
</evidence>
<feature type="binding site" evidence="4">
    <location>
        <begin position="243"/>
        <end position="246"/>
    </location>
    <ligand>
        <name>substrate</name>
    </ligand>
</feature>
<dbReference type="Pfam" id="PF01425">
    <property type="entry name" value="Amidase"/>
    <property type="match status" value="1"/>
</dbReference>
<dbReference type="Proteomes" id="UP001301769">
    <property type="component" value="Unassembled WGS sequence"/>
</dbReference>
<dbReference type="InterPro" id="IPR036928">
    <property type="entry name" value="AS_sf"/>
</dbReference>
<evidence type="ECO:0000313" key="7">
    <source>
        <dbReference type="Proteomes" id="UP001301769"/>
    </source>
</evidence>
<evidence type="ECO:0000256" key="4">
    <source>
        <dbReference type="PIRSR" id="PIRSR001221-2"/>
    </source>
</evidence>
<organism evidence="6 7">
    <name type="scientific">Rhypophila decipiens</name>
    <dbReference type="NCBI Taxonomy" id="261697"/>
    <lineage>
        <taxon>Eukaryota</taxon>
        <taxon>Fungi</taxon>
        <taxon>Dikarya</taxon>
        <taxon>Ascomycota</taxon>
        <taxon>Pezizomycotina</taxon>
        <taxon>Sordariomycetes</taxon>
        <taxon>Sordariomycetidae</taxon>
        <taxon>Sordariales</taxon>
        <taxon>Naviculisporaceae</taxon>
        <taxon>Rhypophila</taxon>
    </lineage>
</organism>
<evidence type="ECO:0000256" key="1">
    <source>
        <dbReference type="ARBA" id="ARBA00009199"/>
    </source>
</evidence>
<dbReference type="EMBL" id="MU858167">
    <property type="protein sequence ID" value="KAK4210718.1"/>
    <property type="molecule type" value="Genomic_DNA"/>
</dbReference>
<name>A0AAN6Y1X6_9PEZI</name>
<feature type="domain" description="Amidase" evidence="5">
    <location>
        <begin position="94"/>
        <end position="545"/>
    </location>
</feature>
<dbReference type="InterPro" id="IPR023631">
    <property type="entry name" value="Amidase_dom"/>
</dbReference>
<keyword evidence="2" id="KW-0378">Hydrolase</keyword>
<feature type="active site" description="Charge relay system" evidence="3">
    <location>
        <position position="149"/>
    </location>
</feature>
<evidence type="ECO:0000256" key="3">
    <source>
        <dbReference type="PIRSR" id="PIRSR001221-1"/>
    </source>
</evidence>
<feature type="binding site" evidence="4">
    <location>
        <position position="197"/>
    </location>
    <ligand>
        <name>substrate</name>
    </ligand>
</feature>
<feature type="active site" description="Charge relay system" evidence="3">
    <location>
        <position position="222"/>
    </location>
</feature>
<proteinExistence type="inferred from homology"/>
<reference evidence="6" key="1">
    <citation type="journal article" date="2023" name="Mol. Phylogenet. Evol.">
        <title>Genome-scale phylogeny and comparative genomics of the fungal order Sordariales.</title>
        <authorList>
            <person name="Hensen N."/>
            <person name="Bonometti L."/>
            <person name="Westerberg I."/>
            <person name="Brannstrom I.O."/>
            <person name="Guillou S."/>
            <person name="Cros-Aarteil S."/>
            <person name="Calhoun S."/>
            <person name="Haridas S."/>
            <person name="Kuo A."/>
            <person name="Mondo S."/>
            <person name="Pangilinan J."/>
            <person name="Riley R."/>
            <person name="LaButti K."/>
            <person name="Andreopoulos B."/>
            <person name="Lipzen A."/>
            <person name="Chen C."/>
            <person name="Yan M."/>
            <person name="Daum C."/>
            <person name="Ng V."/>
            <person name="Clum A."/>
            <person name="Steindorff A."/>
            <person name="Ohm R.A."/>
            <person name="Martin F."/>
            <person name="Silar P."/>
            <person name="Natvig D.O."/>
            <person name="Lalanne C."/>
            <person name="Gautier V."/>
            <person name="Ament-Velasquez S.L."/>
            <person name="Kruys A."/>
            <person name="Hutchinson M.I."/>
            <person name="Powell A.J."/>
            <person name="Barry K."/>
            <person name="Miller A.N."/>
            <person name="Grigoriev I.V."/>
            <person name="Debuchy R."/>
            <person name="Gladieux P."/>
            <person name="Hiltunen Thoren M."/>
            <person name="Johannesson H."/>
        </authorList>
    </citation>
    <scope>NUCLEOTIDE SEQUENCE</scope>
    <source>
        <strain evidence="6">PSN293</strain>
    </source>
</reference>
<comment type="caution">
    <text evidence="6">The sequence shown here is derived from an EMBL/GenBank/DDBJ whole genome shotgun (WGS) entry which is preliminary data.</text>
</comment>